<evidence type="ECO:0000313" key="11">
    <source>
        <dbReference type="EMBL" id="CAD7244662.1"/>
    </source>
</evidence>
<name>A0A7R8XE96_9CRUS</name>
<dbReference type="EMBL" id="LR900197">
    <property type="protein sequence ID" value="CAD7244662.1"/>
    <property type="molecule type" value="Genomic_DNA"/>
</dbReference>
<keyword evidence="2" id="KW-0479">Metal-binding</keyword>
<keyword evidence="12" id="KW-1185">Reference proteome</keyword>
<accession>A0A7R8XE96</accession>
<organism evidence="11">
    <name type="scientific">Darwinula stevensoni</name>
    <dbReference type="NCBI Taxonomy" id="69355"/>
    <lineage>
        <taxon>Eukaryota</taxon>
        <taxon>Metazoa</taxon>
        <taxon>Ecdysozoa</taxon>
        <taxon>Arthropoda</taxon>
        <taxon>Crustacea</taxon>
        <taxon>Oligostraca</taxon>
        <taxon>Ostracoda</taxon>
        <taxon>Podocopa</taxon>
        <taxon>Podocopida</taxon>
        <taxon>Darwinulocopina</taxon>
        <taxon>Darwinuloidea</taxon>
        <taxon>Darwinulidae</taxon>
        <taxon>Darwinula</taxon>
    </lineage>
</organism>
<dbReference type="CDD" id="cd08061">
    <property type="entry name" value="MPN_NPL4"/>
    <property type="match status" value="1"/>
</dbReference>
<evidence type="ECO:0000259" key="10">
    <source>
        <dbReference type="PROSITE" id="PS50249"/>
    </source>
</evidence>
<sequence length="622" mass="69874">MANEEIILRVQSPDGTQRITISPSATTKELYEKVHASFNMPSFMFSLYKNKKRTGEIYSSNSQKIHSCNLKHGDMIFVNPVNGKKKDLSSSHRRSPSTVNVVEDEVDRLLWEQDGKIQRDRDPTYCRHSTHAQCVHCSPIDPWDENYLHDLKIKHLSFHAFLKKRSSGTKGTSVRLEDLNCAVKPGCKDHLPYPKGLCSKCMPSTITLSRQAYRHVDNVSFENPFLVERFLNYWRLTGHQRVGFLYGRYEIFKDVPLGIKATVAAIYEPPQESTRDTIQMLPDPKEELVKEIGKQLGLQCVGWIFTDLVAEDKTKGTVKYIRNIHDHFLSAQECITAAHLQNHNPNPCRDSLTGFYGSKFVTICVTGDSSNQVHMEGYQVSNQCMALVRDDCLVPTKDAPELAYIRESSNHQYVPDVYYREKDSYGNEVTKPARPLPIEYVLLDVPCSTPLEPQFTFPINPSITPFPVENRLLDGYIQDFSAFAHFMSQFPKEKFVDALVDFHVLIFIATMDTLPMKDHMALLLEGIRKGDIGQVQEWAQSDQWQTVIQLIQASGGSPPPLGVGGQVESGQGPGGSLRSPGPGLSSDSPGAQSSGPLWTCTHCTFLNQPHLDHCDVCGLPKG</sequence>
<feature type="domain" description="MPN" evidence="10">
    <location>
        <begin position="219"/>
        <end position="356"/>
    </location>
</feature>
<dbReference type="SUPFAM" id="SSF54236">
    <property type="entry name" value="Ubiquitin-like"/>
    <property type="match status" value="1"/>
</dbReference>
<dbReference type="EMBL" id="CAJPEV010000680">
    <property type="protein sequence ID" value="CAG0887577.1"/>
    <property type="molecule type" value="Genomic_DNA"/>
</dbReference>
<dbReference type="Gene3D" id="3.10.20.90">
    <property type="entry name" value="Phosphatidylinositol 3-kinase Catalytic Subunit, Chain A, domain 1"/>
    <property type="match status" value="1"/>
</dbReference>
<reference evidence="11" key="1">
    <citation type="submission" date="2020-11" db="EMBL/GenBank/DDBJ databases">
        <authorList>
            <person name="Tran Van P."/>
        </authorList>
    </citation>
    <scope>NUCLEOTIDE SEQUENCE</scope>
</reference>
<keyword evidence="4" id="KW-0862">Zinc</keyword>
<comment type="similarity">
    <text evidence="1">Belongs to the NPL4 family.</text>
</comment>
<evidence type="ECO:0000256" key="7">
    <source>
        <dbReference type="PROSITE-ProRule" id="PRU00322"/>
    </source>
</evidence>
<evidence type="ECO:0000256" key="4">
    <source>
        <dbReference type="ARBA" id="ARBA00022833"/>
    </source>
</evidence>
<keyword evidence="3 7" id="KW-0863">Zinc-finger</keyword>
<comment type="pathway">
    <text evidence="5">Protein degradation; proteasomal ubiquitin-dependent pathway.</text>
</comment>
<evidence type="ECO:0000256" key="5">
    <source>
        <dbReference type="ARBA" id="ARBA00060618"/>
    </source>
</evidence>
<dbReference type="InterPro" id="IPR001876">
    <property type="entry name" value="Znf_RanBP2"/>
</dbReference>
<protein>
    <recommendedName>
        <fullName evidence="6">Nuclear protein localization protein 4 homolog</fullName>
    </recommendedName>
</protein>
<evidence type="ECO:0000313" key="12">
    <source>
        <dbReference type="Proteomes" id="UP000677054"/>
    </source>
</evidence>
<dbReference type="GO" id="GO:0043130">
    <property type="term" value="F:ubiquitin binding"/>
    <property type="evidence" value="ECO:0007669"/>
    <property type="project" value="TreeGrafter"/>
</dbReference>
<evidence type="ECO:0000256" key="1">
    <source>
        <dbReference type="ARBA" id="ARBA00011025"/>
    </source>
</evidence>
<dbReference type="InterPro" id="IPR007716">
    <property type="entry name" value="NPL4_Zn-bd_put"/>
</dbReference>
<gene>
    <name evidence="11" type="ORF">DSTB1V02_LOCUS4549</name>
</gene>
<evidence type="ECO:0000256" key="6">
    <source>
        <dbReference type="ARBA" id="ARBA00074519"/>
    </source>
</evidence>
<dbReference type="GO" id="GO:0008270">
    <property type="term" value="F:zinc ion binding"/>
    <property type="evidence" value="ECO:0007669"/>
    <property type="project" value="UniProtKB-KW"/>
</dbReference>
<dbReference type="Gene3D" id="3.40.140.10">
    <property type="entry name" value="Cytidine Deaminase, domain 2"/>
    <property type="match status" value="1"/>
</dbReference>
<dbReference type="Proteomes" id="UP000677054">
    <property type="component" value="Unassembled WGS sequence"/>
</dbReference>
<dbReference type="Pfam" id="PF11543">
    <property type="entry name" value="UN_NPL4"/>
    <property type="match status" value="1"/>
</dbReference>
<dbReference type="GO" id="GO:0031625">
    <property type="term" value="F:ubiquitin protein ligase binding"/>
    <property type="evidence" value="ECO:0007669"/>
    <property type="project" value="TreeGrafter"/>
</dbReference>
<dbReference type="PANTHER" id="PTHR12710:SF0">
    <property type="entry name" value="NUCLEAR PROTEIN LOCALIZATION PROTEIN 4 HOMOLOG"/>
    <property type="match status" value="1"/>
</dbReference>
<dbReference type="Gene3D" id="2.30.30.380">
    <property type="entry name" value="Zn-finger domain of Sec23/24"/>
    <property type="match status" value="1"/>
</dbReference>
<evidence type="ECO:0000256" key="3">
    <source>
        <dbReference type="ARBA" id="ARBA00022771"/>
    </source>
</evidence>
<dbReference type="GO" id="GO:0006511">
    <property type="term" value="P:ubiquitin-dependent protein catabolic process"/>
    <property type="evidence" value="ECO:0007669"/>
    <property type="project" value="InterPro"/>
</dbReference>
<evidence type="ECO:0000259" key="9">
    <source>
        <dbReference type="PROSITE" id="PS50199"/>
    </source>
</evidence>
<dbReference type="PANTHER" id="PTHR12710">
    <property type="entry name" value="NUCLEAR PROTEIN LOCALIZATION 4"/>
    <property type="match status" value="1"/>
</dbReference>
<dbReference type="InterPro" id="IPR037518">
    <property type="entry name" value="MPN"/>
</dbReference>
<feature type="compositionally biased region" description="Low complexity" evidence="8">
    <location>
        <begin position="576"/>
        <end position="590"/>
    </location>
</feature>
<dbReference type="SMART" id="SM00547">
    <property type="entry name" value="ZnF_RBZ"/>
    <property type="match status" value="1"/>
</dbReference>
<dbReference type="AlphaFoldDB" id="A0A7R8XE96"/>
<dbReference type="Pfam" id="PF05020">
    <property type="entry name" value="zf-NPL4"/>
    <property type="match status" value="1"/>
</dbReference>
<evidence type="ECO:0000256" key="2">
    <source>
        <dbReference type="ARBA" id="ARBA00022723"/>
    </source>
</evidence>
<evidence type="ECO:0000256" key="8">
    <source>
        <dbReference type="SAM" id="MobiDB-lite"/>
    </source>
</evidence>
<dbReference type="FunFam" id="3.40.140.10:FF:000012">
    <property type="entry name" value="nuclear protein localization protein 4 homolog"/>
    <property type="match status" value="1"/>
</dbReference>
<dbReference type="PROSITE" id="PS50249">
    <property type="entry name" value="MPN"/>
    <property type="match status" value="1"/>
</dbReference>
<dbReference type="InterPro" id="IPR029071">
    <property type="entry name" value="Ubiquitin-like_domsf"/>
</dbReference>
<proteinExistence type="inferred from homology"/>
<dbReference type="PROSITE" id="PS50199">
    <property type="entry name" value="ZF_RANBP2_2"/>
    <property type="match status" value="1"/>
</dbReference>
<feature type="domain" description="RanBP2-type" evidence="9">
    <location>
        <begin position="593"/>
        <end position="622"/>
    </location>
</feature>
<dbReference type="PROSITE" id="PS01358">
    <property type="entry name" value="ZF_RANBP2_1"/>
    <property type="match status" value="1"/>
</dbReference>
<dbReference type="PIRSF" id="PIRSF010052">
    <property type="entry name" value="Polyub_prc_Npl4"/>
    <property type="match status" value="1"/>
</dbReference>
<feature type="compositionally biased region" description="Gly residues" evidence="8">
    <location>
        <begin position="562"/>
        <end position="575"/>
    </location>
</feature>
<dbReference type="Pfam" id="PF05021">
    <property type="entry name" value="NPL4"/>
    <property type="match status" value="1"/>
</dbReference>
<dbReference type="InterPro" id="IPR024682">
    <property type="entry name" value="Npl4_Ub-like_dom"/>
</dbReference>
<dbReference type="InterPro" id="IPR007717">
    <property type="entry name" value="NPL4_C"/>
</dbReference>
<dbReference type="OrthoDB" id="10251089at2759"/>
<feature type="region of interest" description="Disordered" evidence="8">
    <location>
        <begin position="559"/>
        <end position="592"/>
    </location>
</feature>
<dbReference type="GO" id="GO:0005634">
    <property type="term" value="C:nucleus"/>
    <property type="evidence" value="ECO:0007669"/>
    <property type="project" value="TreeGrafter"/>
</dbReference>
<dbReference type="InterPro" id="IPR016563">
    <property type="entry name" value="Npl4"/>
</dbReference>
<dbReference type="SUPFAM" id="SSF90209">
    <property type="entry name" value="Ran binding protein zinc finger-like"/>
    <property type="match status" value="1"/>
</dbReference>
<dbReference type="InterPro" id="IPR036443">
    <property type="entry name" value="Znf_RanBP2_sf"/>
</dbReference>